<dbReference type="GO" id="GO:0032259">
    <property type="term" value="P:methylation"/>
    <property type="evidence" value="ECO:0007669"/>
    <property type="project" value="UniProtKB-KW"/>
</dbReference>
<dbReference type="InterPro" id="IPR053888">
    <property type="entry name" value="MRM3-like_sub_bind"/>
</dbReference>
<dbReference type="STRING" id="1479485.DA73_0202600"/>
<comment type="caution">
    <text evidence="7">The sequence shown here is derived from an EMBL/GenBank/DDBJ whole genome shotgun (WGS) entry which is preliminary data.</text>
</comment>
<evidence type="ECO:0000259" key="5">
    <source>
        <dbReference type="Pfam" id="PF22435"/>
    </source>
</evidence>
<dbReference type="InterPro" id="IPR029028">
    <property type="entry name" value="Alpha/beta_knot_MTases"/>
</dbReference>
<dbReference type="InterPro" id="IPR051259">
    <property type="entry name" value="rRNA_Methyltransferase"/>
</dbReference>
<evidence type="ECO:0000259" key="4">
    <source>
        <dbReference type="Pfam" id="PF00588"/>
    </source>
</evidence>
<protein>
    <submittedName>
        <fullName evidence="6">RNA methyltransferase</fullName>
    </submittedName>
    <submittedName>
        <fullName evidence="7">rRNA methylase</fullName>
    </submittedName>
</protein>
<name>A0A0C1NFH1_9CYAN</name>
<organism evidence="7">
    <name type="scientific">Tolypothrix bouteillei VB521301</name>
    <dbReference type="NCBI Taxonomy" id="1479485"/>
    <lineage>
        <taxon>Bacteria</taxon>
        <taxon>Bacillati</taxon>
        <taxon>Cyanobacteriota</taxon>
        <taxon>Cyanophyceae</taxon>
        <taxon>Nostocales</taxon>
        <taxon>Tolypothrichaceae</taxon>
        <taxon>Tolypothrix</taxon>
    </lineage>
</organism>
<dbReference type="InterPro" id="IPR029064">
    <property type="entry name" value="Ribosomal_eL30-like_sf"/>
</dbReference>
<accession>A0A0C1NFH1</accession>
<evidence type="ECO:0000313" key="6">
    <source>
        <dbReference type="EMBL" id="KAF3884259.1"/>
    </source>
</evidence>
<evidence type="ECO:0000256" key="2">
    <source>
        <dbReference type="ARBA" id="ARBA00022603"/>
    </source>
</evidence>
<comment type="similarity">
    <text evidence="1">Belongs to the class IV-like SAM-binding methyltransferase superfamily. RNA methyltransferase TrmH family.</text>
</comment>
<reference evidence="6" key="2">
    <citation type="submission" date="2019-11" db="EMBL/GenBank/DDBJ databases">
        <title>Improved Assembly of Tolypothrix boutellei genome.</title>
        <authorList>
            <person name="Sarangi A.N."/>
            <person name="Mukherjee M."/>
            <person name="Ghosh S."/>
            <person name="Singh D."/>
            <person name="Das A."/>
            <person name="Kant S."/>
            <person name="Prusty A."/>
            <person name="Tripathy S."/>
        </authorList>
    </citation>
    <scope>NUCLEOTIDE SEQUENCE</scope>
    <source>
        <strain evidence="6">VB521301</strain>
    </source>
</reference>
<dbReference type="RefSeq" id="WP_038080552.1">
    <property type="nucleotide sequence ID" value="NZ_JHEG04000001.1"/>
</dbReference>
<feature type="domain" description="tRNA/rRNA methyltransferase SpoU type" evidence="4">
    <location>
        <begin position="127"/>
        <end position="264"/>
    </location>
</feature>
<dbReference type="OrthoDB" id="9794400at2"/>
<evidence type="ECO:0000313" key="7">
    <source>
        <dbReference type="EMBL" id="KIE13597.1"/>
    </source>
</evidence>
<dbReference type="PANTHER" id="PTHR43191">
    <property type="entry name" value="RRNA METHYLTRANSFERASE 3"/>
    <property type="match status" value="1"/>
</dbReference>
<dbReference type="GO" id="GO:0003723">
    <property type="term" value="F:RNA binding"/>
    <property type="evidence" value="ECO:0007669"/>
    <property type="project" value="InterPro"/>
</dbReference>
<evidence type="ECO:0000313" key="8">
    <source>
        <dbReference type="Proteomes" id="UP000029738"/>
    </source>
</evidence>
<keyword evidence="3" id="KW-0808">Transferase</keyword>
<reference evidence="7" key="1">
    <citation type="journal article" date="2015" name="Genome Announc.">
        <title>Draft Genome Sequence of Tolypothrix boutellei Strain VB521301.</title>
        <authorList>
            <person name="Chandrababunaidu M.M."/>
            <person name="Singh D."/>
            <person name="Sen D."/>
            <person name="Bhan S."/>
            <person name="Das S."/>
            <person name="Gupta A."/>
            <person name="Adhikary S.P."/>
            <person name="Tripathy S."/>
        </authorList>
    </citation>
    <scope>NUCLEOTIDE SEQUENCE</scope>
    <source>
        <strain evidence="7">VB521301</strain>
    </source>
</reference>
<dbReference type="EMBL" id="JHEG04000001">
    <property type="protein sequence ID" value="KAF3884259.1"/>
    <property type="molecule type" value="Genomic_DNA"/>
</dbReference>
<dbReference type="InterPro" id="IPR001537">
    <property type="entry name" value="SpoU_MeTrfase"/>
</dbReference>
<dbReference type="GO" id="GO:0008173">
    <property type="term" value="F:RNA methyltransferase activity"/>
    <property type="evidence" value="ECO:0007669"/>
    <property type="project" value="InterPro"/>
</dbReference>
<dbReference type="Pfam" id="PF22435">
    <property type="entry name" value="MRM3-like_sub_bind"/>
    <property type="match status" value="1"/>
</dbReference>
<dbReference type="CDD" id="cd18095">
    <property type="entry name" value="SpoU-like_rRNA-MTase"/>
    <property type="match status" value="1"/>
</dbReference>
<dbReference type="EMBL" id="JHEG02000012">
    <property type="protein sequence ID" value="KIE13597.1"/>
    <property type="molecule type" value="Genomic_DNA"/>
</dbReference>
<evidence type="ECO:0000256" key="1">
    <source>
        <dbReference type="ARBA" id="ARBA00007228"/>
    </source>
</evidence>
<keyword evidence="8" id="KW-1185">Reference proteome</keyword>
<evidence type="ECO:0000256" key="3">
    <source>
        <dbReference type="ARBA" id="ARBA00022679"/>
    </source>
</evidence>
<dbReference type="GO" id="GO:0006396">
    <property type="term" value="P:RNA processing"/>
    <property type="evidence" value="ECO:0007669"/>
    <property type="project" value="InterPro"/>
</dbReference>
<dbReference type="SUPFAM" id="SSF55315">
    <property type="entry name" value="L30e-like"/>
    <property type="match status" value="1"/>
</dbReference>
<dbReference type="Gene3D" id="3.40.1280.10">
    <property type="match status" value="1"/>
</dbReference>
<dbReference type="Gene3D" id="3.30.1330.30">
    <property type="match status" value="1"/>
</dbReference>
<gene>
    <name evidence="7" type="ORF">DA73_0202600</name>
    <name evidence="6" type="ORF">DA73_0400001190</name>
</gene>
<dbReference type="PANTHER" id="PTHR43191:SF2">
    <property type="entry name" value="RRNA METHYLTRANSFERASE 3, MITOCHONDRIAL"/>
    <property type="match status" value="1"/>
</dbReference>
<feature type="domain" description="MRM3-like substrate binding" evidence="5">
    <location>
        <begin position="21"/>
        <end position="106"/>
    </location>
</feature>
<keyword evidence="2 7" id="KW-0489">Methyltransferase</keyword>
<dbReference type="Pfam" id="PF00588">
    <property type="entry name" value="SpoU_methylase"/>
    <property type="match status" value="1"/>
</dbReference>
<dbReference type="InterPro" id="IPR029026">
    <property type="entry name" value="tRNA_m1G_MTases_N"/>
</dbReference>
<dbReference type="Proteomes" id="UP000029738">
    <property type="component" value="Unassembled WGS sequence"/>
</dbReference>
<dbReference type="AlphaFoldDB" id="A0A0C1NFH1"/>
<dbReference type="SUPFAM" id="SSF75217">
    <property type="entry name" value="alpha/beta knot"/>
    <property type="match status" value="1"/>
</dbReference>
<sequence length="274" mass="30513">MTGAKCSGHRRLDVEAALAEVKKLQFDRKYRDASGLFFIEGVRNFVQAIDNGFDVSTILFSEKLLTAPIARKLVRQTRRKGANSVSITPEQFRQISHTERASGVAAILRQRWFKLHDVSPQTGLCWVAIETVRSPGNLGTLIRTSEAIGGAGFIFIGGRVDPFDPDVIRASMGALFRQKFIRTGFSTLTEWINRHSCHVIGASPDGTIDFHQFDYPGSTVLFLGEERQGLTQQQRDLCQHLIRIPIVGTADSLNLAVAGSLLMYEVYRSKVFNI</sequence>
<proteinExistence type="inferred from homology"/>